<evidence type="ECO:0000313" key="9">
    <source>
        <dbReference type="Proteomes" id="UP001631949"/>
    </source>
</evidence>
<protein>
    <submittedName>
        <fullName evidence="8">Cytochrome c biogenesis protein ResB</fullName>
    </submittedName>
</protein>
<feature type="transmembrane region" description="Helical" evidence="6">
    <location>
        <begin position="125"/>
        <end position="144"/>
    </location>
</feature>
<dbReference type="InterPro" id="IPR007816">
    <property type="entry name" value="ResB-like_domain"/>
</dbReference>
<keyword evidence="9" id="KW-1185">Reference proteome</keyword>
<evidence type="ECO:0000256" key="5">
    <source>
        <dbReference type="ARBA" id="ARBA00023136"/>
    </source>
</evidence>
<dbReference type="RefSeq" id="WP_408977340.1">
    <property type="nucleotide sequence ID" value="NZ_JBJUVG010000005.1"/>
</dbReference>
<accession>A0ABW9GYN0</accession>
<evidence type="ECO:0000256" key="1">
    <source>
        <dbReference type="ARBA" id="ARBA00004141"/>
    </source>
</evidence>
<proteinExistence type="predicted"/>
<sequence length="382" mass="42012">MLKFISSIRLAVILIATLAGMAVSATIFDQAEVFSSTPFLVVVGLFFVNLLTCTLSILPRLAKRLRRGVRDLPEGAGAYQASEASEESVRAFFAKHRFAVQESRQGEVRYLYGVRGRLPLLAPHVLHLAILIIIVGAVLSNFGVKATMQVAEGDIQAVPKKIAEATDLKELAVQSFQTEYDRQGHVDNWRTTFELFGADGPVGSGDTRVNHPYKKGGLSIYQMGYGRRFDVNFTTDSAETSGGYAFPEDQKIPLADGYFILQAMGKEALLYMEYDKDGQMIRQEALKPGAGLNLTNGNRLDYIRPLEYTVLELKYGHGVQAVFAGFVLAALASFMLLLGRYAAVGVRLDPTGAVAVRLDAKGRERKRLAQHLSIKDVTKRND</sequence>
<organism evidence="8 9">
    <name type="scientific">Peptococcus simiae</name>
    <dbReference type="NCBI Taxonomy" id="1643805"/>
    <lineage>
        <taxon>Bacteria</taxon>
        <taxon>Bacillati</taxon>
        <taxon>Bacillota</taxon>
        <taxon>Clostridia</taxon>
        <taxon>Eubacteriales</taxon>
        <taxon>Peptococcaceae</taxon>
        <taxon>Peptococcus</taxon>
    </lineage>
</organism>
<dbReference type="Proteomes" id="UP001631949">
    <property type="component" value="Unassembled WGS sequence"/>
</dbReference>
<keyword evidence="5 6" id="KW-0472">Membrane</keyword>
<dbReference type="PANTHER" id="PTHR31566">
    <property type="entry name" value="CYTOCHROME C BIOGENESIS PROTEIN CCS1, CHLOROPLASTIC"/>
    <property type="match status" value="1"/>
</dbReference>
<evidence type="ECO:0000256" key="6">
    <source>
        <dbReference type="SAM" id="Phobius"/>
    </source>
</evidence>
<feature type="transmembrane region" description="Helical" evidence="6">
    <location>
        <begin position="40"/>
        <end position="58"/>
    </location>
</feature>
<comment type="caution">
    <text evidence="8">The sequence shown here is derived from an EMBL/GenBank/DDBJ whole genome shotgun (WGS) entry which is preliminary data.</text>
</comment>
<evidence type="ECO:0000256" key="2">
    <source>
        <dbReference type="ARBA" id="ARBA00022692"/>
    </source>
</evidence>
<comment type="subcellular location">
    <subcellularLocation>
        <location evidence="1">Membrane</location>
        <topology evidence="1">Multi-pass membrane protein</topology>
    </subcellularLocation>
</comment>
<gene>
    <name evidence="8" type="ORF">ACKQTC_05035</name>
</gene>
<dbReference type="EMBL" id="JBJUVG010000005">
    <property type="protein sequence ID" value="MFM9413724.1"/>
    <property type="molecule type" value="Genomic_DNA"/>
</dbReference>
<reference evidence="8 9" key="1">
    <citation type="journal article" date="2016" name="Int. J. Syst. Evol. Microbiol.">
        <title>Peptococcus simiae sp. nov., isolated from rhesus macaque faeces and emended description of the genus Peptococcus.</title>
        <authorList>
            <person name="Shkoporov A.N."/>
            <person name="Efimov B.A."/>
            <person name="Kondova I."/>
            <person name="Ouwerling B."/>
            <person name="Chaplin A.V."/>
            <person name="Shcherbakova V.A."/>
            <person name="Langermans J.A.M."/>
        </authorList>
    </citation>
    <scope>NUCLEOTIDE SEQUENCE [LARGE SCALE GENOMIC DNA]</scope>
    <source>
        <strain evidence="8 9">M108</strain>
    </source>
</reference>
<evidence type="ECO:0000256" key="4">
    <source>
        <dbReference type="ARBA" id="ARBA00022989"/>
    </source>
</evidence>
<dbReference type="Pfam" id="PF05140">
    <property type="entry name" value="ResB"/>
    <property type="match status" value="1"/>
</dbReference>
<feature type="domain" description="ResB-like" evidence="7">
    <location>
        <begin position="32"/>
        <end position="246"/>
    </location>
</feature>
<evidence type="ECO:0000256" key="3">
    <source>
        <dbReference type="ARBA" id="ARBA00022748"/>
    </source>
</evidence>
<evidence type="ECO:0000259" key="7">
    <source>
        <dbReference type="Pfam" id="PF05140"/>
    </source>
</evidence>
<dbReference type="InterPro" id="IPR023494">
    <property type="entry name" value="Cyt_c_bgen_Ccs1/CcsB/ResB"/>
</dbReference>
<keyword evidence="3" id="KW-0201">Cytochrome c-type biogenesis</keyword>
<feature type="transmembrane region" description="Helical" evidence="6">
    <location>
        <begin position="318"/>
        <end position="338"/>
    </location>
</feature>
<evidence type="ECO:0000313" key="8">
    <source>
        <dbReference type="EMBL" id="MFM9413724.1"/>
    </source>
</evidence>
<keyword evidence="2 6" id="KW-0812">Transmembrane</keyword>
<keyword evidence="4 6" id="KW-1133">Transmembrane helix</keyword>
<name>A0ABW9GYN0_9FIRM</name>